<evidence type="ECO:0000259" key="1">
    <source>
        <dbReference type="Pfam" id="PF01498"/>
    </source>
</evidence>
<comment type="caution">
    <text evidence="2">The sequence shown here is derived from an EMBL/GenBank/DDBJ whole genome shotgun (WGS) entry which is preliminary data.</text>
</comment>
<feature type="domain" description="Transposase Tc1-like" evidence="1">
    <location>
        <begin position="38"/>
        <end position="87"/>
    </location>
</feature>
<keyword evidence="3" id="KW-1185">Reference proteome</keyword>
<gene>
    <name evidence="2" type="ORF">FWILDA_LOCUS7819</name>
</gene>
<dbReference type="GO" id="GO:0006313">
    <property type="term" value="P:DNA transposition"/>
    <property type="evidence" value="ECO:0007669"/>
    <property type="project" value="InterPro"/>
</dbReference>
<sequence length="113" mass="13013">MLSIQRERIIGAYLSGIRQKVISAQLNISSSTFAPLGNITDKLNSRLNTTLHYNIVRKYLHDEGFSSYATCKKPLLTEKQQKNRFKWFGPLVVVERNMNSDDYVNVLANYFIP</sequence>
<proteinExistence type="predicted"/>
<evidence type="ECO:0000313" key="3">
    <source>
        <dbReference type="Proteomes" id="UP001153678"/>
    </source>
</evidence>
<dbReference type="AlphaFoldDB" id="A0A9W4WPP0"/>
<dbReference type="Pfam" id="PF01498">
    <property type="entry name" value="HTH_Tnp_Tc3_2"/>
    <property type="match status" value="1"/>
</dbReference>
<accession>A0A9W4WPP0</accession>
<dbReference type="EMBL" id="CAMKVN010001576">
    <property type="protein sequence ID" value="CAI2176907.1"/>
    <property type="molecule type" value="Genomic_DNA"/>
</dbReference>
<dbReference type="OrthoDB" id="2429547at2759"/>
<dbReference type="GO" id="GO:0015074">
    <property type="term" value="P:DNA integration"/>
    <property type="evidence" value="ECO:0007669"/>
    <property type="project" value="InterPro"/>
</dbReference>
<protein>
    <submittedName>
        <fullName evidence="2">1525_t:CDS:1</fullName>
    </submittedName>
</protein>
<dbReference type="Proteomes" id="UP001153678">
    <property type="component" value="Unassembled WGS sequence"/>
</dbReference>
<evidence type="ECO:0000313" key="2">
    <source>
        <dbReference type="EMBL" id="CAI2176907.1"/>
    </source>
</evidence>
<dbReference type="GO" id="GO:0003677">
    <property type="term" value="F:DNA binding"/>
    <property type="evidence" value="ECO:0007669"/>
    <property type="project" value="InterPro"/>
</dbReference>
<organism evidence="2 3">
    <name type="scientific">Funneliformis geosporum</name>
    <dbReference type="NCBI Taxonomy" id="1117311"/>
    <lineage>
        <taxon>Eukaryota</taxon>
        <taxon>Fungi</taxon>
        <taxon>Fungi incertae sedis</taxon>
        <taxon>Mucoromycota</taxon>
        <taxon>Glomeromycotina</taxon>
        <taxon>Glomeromycetes</taxon>
        <taxon>Glomerales</taxon>
        <taxon>Glomeraceae</taxon>
        <taxon>Funneliformis</taxon>
    </lineage>
</organism>
<name>A0A9W4WPP0_9GLOM</name>
<reference evidence="2" key="1">
    <citation type="submission" date="2022-08" db="EMBL/GenBank/DDBJ databases">
        <authorList>
            <person name="Kallberg Y."/>
            <person name="Tangrot J."/>
            <person name="Rosling A."/>
        </authorList>
    </citation>
    <scope>NUCLEOTIDE SEQUENCE</scope>
    <source>
        <strain evidence="2">Wild A</strain>
    </source>
</reference>
<dbReference type="InterPro" id="IPR002492">
    <property type="entry name" value="Transposase_Tc1-like"/>
</dbReference>